<comment type="similarity">
    <text evidence="1">Belongs to the iron-sulfur cluster assembly SufBD family.</text>
</comment>
<evidence type="ECO:0000259" key="2">
    <source>
        <dbReference type="Pfam" id="PF01458"/>
    </source>
</evidence>
<dbReference type="InterPro" id="IPR011542">
    <property type="entry name" value="SUF_FeS_clus_asmbl_SufD"/>
</dbReference>
<dbReference type="InterPro" id="IPR045595">
    <property type="entry name" value="SufBD_N"/>
</dbReference>
<gene>
    <name evidence="4" type="primary">sufD</name>
    <name evidence="4" type="ORF">LSG31_05020</name>
</gene>
<evidence type="ECO:0000256" key="1">
    <source>
        <dbReference type="ARBA" id="ARBA00043967"/>
    </source>
</evidence>
<dbReference type="Pfam" id="PF01458">
    <property type="entry name" value="SUFBD_core"/>
    <property type="match status" value="1"/>
</dbReference>
<dbReference type="Proteomes" id="UP000830167">
    <property type="component" value="Chromosome"/>
</dbReference>
<accession>A0ABY4CM92</accession>
<sequence length="434" mass="48354">MTVQQTVTAIDPAAIRAFSEQAQEPSWLTDMRLQAWETYHKLPVPKLEKTDLSKRKLDYFELYLGNQKDSLVQLPGQLPSLFRLADENQSFIFSKNGDVLRGNIQNSLQAQGVIYTDLRTAAQTYESLVKPYLGQMVKVEDDKFAALNAAVWGSGVFLYVPRNMQVEVPLQAFFWENEERAGMFTRVLIVVEEGASVTYIDGYQGEQSGDALHVGVVEVYVKANASVQYHSIQNNASNMNNLVYRQAQVDRDGSIDWNIGELGDGFTVAYNKTVLDGQGSKSDTKVITVGNGRQQLDLTCHTIHVGKHSESDMMVRGVMRDRAKAVYRGNTQILKGASGSNGQQEENLLLLSPKAIADAIPMLLIDENDVKCGHAASVGKINAEQLYYLMSRGISREDAEKLIIFGFLDPVIVNIPLDGVQHAMKELIERKLMR</sequence>
<dbReference type="EMBL" id="CP089291">
    <property type="protein sequence ID" value="UOF91615.1"/>
    <property type="molecule type" value="Genomic_DNA"/>
</dbReference>
<keyword evidence="5" id="KW-1185">Reference proteome</keyword>
<protein>
    <submittedName>
        <fullName evidence="4">Fe-S cluster assembly protein SufD</fullName>
    </submittedName>
</protein>
<dbReference type="NCBIfam" id="TIGR01981">
    <property type="entry name" value="sufD"/>
    <property type="match status" value="1"/>
</dbReference>
<evidence type="ECO:0000313" key="5">
    <source>
        <dbReference type="Proteomes" id="UP000830167"/>
    </source>
</evidence>
<feature type="domain" description="SUF system FeS cluster assembly SufBD core" evidence="2">
    <location>
        <begin position="176"/>
        <end position="407"/>
    </location>
</feature>
<proteinExistence type="inferred from homology"/>
<dbReference type="SUPFAM" id="SSF101960">
    <property type="entry name" value="Stabilizer of iron transporter SufD"/>
    <property type="match status" value="1"/>
</dbReference>
<dbReference type="InterPro" id="IPR055346">
    <property type="entry name" value="Fe-S_cluster_assembly_SufBD"/>
</dbReference>
<organism evidence="4 5">
    <name type="scientific">Fodinisporobacter ferrooxydans</name>
    <dbReference type="NCBI Taxonomy" id="2901836"/>
    <lineage>
        <taxon>Bacteria</taxon>
        <taxon>Bacillati</taxon>
        <taxon>Bacillota</taxon>
        <taxon>Bacilli</taxon>
        <taxon>Bacillales</taxon>
        <taxon>Alicyclobacillaceae</taxon>
        <taxon>Fodinisporobacter</taxon>
    </lineage>
</organism>
<dbReference type="InterPro" id="IPR037284">
    <property type="entry name" value="SUF_FeS_clus_asmbl_SufBD_sf"/>
</dbReference>
<evidence type="ECO:0000313" key="4">
    <source>
        <dbReference type="EMBL" id="UOF91615.1"/>
    </source>
</evidence>
<evidence type="ECO:0000259" key="3">
    <source>
        <dbReference type="Pfam" id="PF19295"/>
    </source>
</evidence>
<feature type="domain" description="SUF system FeS cluster assembly SufBD N-terminal" evidence="3">
    <location>
        <begin position="28"/>
        <end position="171"/>
    </location>
</feature>
<dbReference type="Pfam" id="PF19295">
    <property type="entry name" value="SufBD_N"/>
    <property type="match status" value="1"/>
</dbReference>
<dbReference type="RefSeq" id="WP_347438309.1">
    <property type="nucleotide sequence ID" value="NZ_CP089291.1"/>
</dbReference>
<reference evidence="4" key="1">
    <citation type="submission" date="2021-12" db="EMBL/GenBank/DDBJ databases">
        <title>Alicyclobacillaceae gen. nov., sp. nov., isolated from chalcocite enrichment system.</title>
        <authorList>
            <person name="Jiang Z."/>
        </authorList>
    </citation>
    <scope>NUCLEOTIDE SEQUENCE</scope>
    <source>
        <strain evidence="4">MYW30-H2</strain>
    </source>
</reference>
<dbReference type="PANTHER" id="PTHR30508">
    <property type="entry name" value="FES CLUSTER ASSEMBLY PROTEIN SUF"/>
    <property type="match status" value="1"/>
</dbReference>
<name>A0ABY4CM92_9BACL</name>
<dbReference type="InterPro" id="IPR000825">
    <property type="entry name" value="SUF_FeS_clus_asmbl_SufBD_core"/>
</dbReference>
<dbReference type="PANTHER" id="PTHR30508:SF1">
    <property type="entry name" value="UPF0051 PROTEIN ABCI8, CHLOROPLASTIC-RELATED"/>
    <property type="match status" value="1"/>
</dbReference>